<accession>A0ABP9PVH0</accession>
<organism evidence="1 2">
    <name type="scientific">Nocardioides marinquilinus</name>
    <dbReference type="NCBI Taxonomy" id="1210400"/>
    <lineage>
        <taxon>Bacteria</taxon>
        <taxon>Bacillati</taxon>
        <taxon>Actinomycetota</taxon>
        <taxon>Actinomycetes</taxon>
        <taxon>Propionibacteriales</taxon>
        <taxon>Nocardioidaceae</taxon>
        <taxon>Nocardioides</taxon>
    </lineage>
</organism>
<protein>
    <recommendedName>
        <fullName evidence="3">Peptidase MA-like domain-containing protein</fullName>
    </recommendedName>
</protein>
<proteinExistence type="predicted"/>
<comment type="caution">
    <text evidence="1">The sequence shown here is derived from an EMBL/GenBank/DDBJ whole genome shotgun (WGS) entry which is preliminary data.</text>
</comment>
<sequence>MLVALGTVTWLVVVPDEPTDPDDEPYAAAVPTDGTARVDAGAAALALQRLARAVEDGDRAAAEALADPADADAATRLGEVVDTAVAARVVDVTMRYVDEEGAPADDGTWAAAVDVGWRYAGFDRASATTEVQVRFAPSGRAGTPALVAGLGGGSLRTPVWLSGPTDVVRTRDLLVVVADPGAATETYRRLAARAVPEVASVVTTWRPRLVVEVPADGAALERALDAEEGSYGQIAAVAGTADGSVAAGSPVHVFVNPDVFDTLGPVGRQVVLTHEATHVATDAPLSQAPTWLVEGFADYVALRDVDLSLRETAGQVAGQVRADGLPTALPGTAEFDTRGPHLGAVYEAAWLVCVTLAERRDGEALERLYTRVSDGADLEQALADGFGWSVADLVRAWRARLAGLPGAAA</sequence>
<dbReference type="RefSeq" id="WP_345460124.1">
    <property type="nucleotide sequence ID" value="NZ_BAABKG010000003.1"/>
</dbReference>
<gene>
    <name evidence="1" type="ORF">GCM10023340_30250</name>
</gene>
<evidence type="ECO:0008006" key="3">
    <source>
        <dbReference type="Google" id="ProtNLM"/>
    </source>
</evidence>
<name>A0ABP9PVH0_9ACTN</name>
<keyword evidence="2" id="KW-1185">Reference proteome</keyword>
<evidence type="ECO:0000313" key="2">
    <source>
        <dbReference type="Proteomes" id="UP001500221"/>
    </source>
</evidence>
<reference evidence="2" key="1">
    <citation type="journal article" date="2019" name="Int. J. Syst. Evol. Microbiol.">
        <title>The Global Catalogue of Microorganisms (GCM) 10K type strain sequencing project: providing services to taxonomists for standard genome sequencing and annotation.</title>
        <authorList>
            <consortium name="The Broad Institute Genomics Platform"/>
            <consortium name="The Broad Institute Genome Sequencing Center for Infectious Disease"/>
            <person name="Wu L."/>
            <person name="Ma J."/>
        </authorList>
    </citation>
    <scope>NUCLEOTIDE SEQUENCE [LARGE SCALE GENOMIC DNA]</scope>
    <source>
        <strain evidence="2">JCM 18459</strain>
    </source>
</reference>
<dbReference type="EMBL" id="BAABKG010000003">
    <property type="protein sequence ID" value="GAA5151430.1"/>
    <property type="molecule type" value="Genomic_DNA"/>
</dbReference>
<evidence type="ECO:0000313" key="1">
    <source>
        <dbReference type="EMBL" id="GAA5151430.1"/>
    </source>
</evidence>
<dbReference type="Proteomes" id="UP001500221">
    <property type="component" value="Unassembled WGS sequence"/>
</dbReference>